<keyword evidence="4 6" id="KW-1133">Transmembrane helix</keyword>
<dbReference type="InterPro" id="IPR007383">
    <property type="entry name" value="DUF445"/>
</dbReference>
<keyword evidence="5 6" id="KW-0472">Membrane</keyword>
<evidence type="ECO:0000256" key="4">
    <source>
        <dbReference type="ARBA" id="ARBA00022989"/>
    </source>
</evidence>
<evidence type="ECO:0000256" key="6">
    <source>
        <dbReference type="SAM" id="Phobius"/>
    </source>
</evidence>
<comment type="similarity">
    <text evidence="2">Belongs to the UPF0754 family.</text>
</comment>
<evidence type="ECO:0000256" key="2">
    <source>
        <dbReference type="ARBA" id="ARBA00008053"/>
    </source>
</evidence>
<dbReference type="AlphaFoldDB" id="A0A6N7XRX1"/>
<gene>
    <name evidence="7" type="ORF">FYJ83_03375</name>
</gene>
<dbReference type="PANTHER" id="PTHR35791:SF1">
    <property type="entry name" value="UPF0754 MEMBRANE PROTEIN YHEB"/>
    <property type="match status" value="1"/>
</dbReference>
<dbReference type="GO" id="GO:0012505">
    <property type="term" value="C:endomembrane system"/>
    <property type="evidence" value="ECO:0007669"/>
    <property type="project" value="UniProtKB-SubCell"/>
</dbReference>
<evidence type="ECO:0000313" key="8">
    <source>
        <dbReference type="Proteomes" id="UP000469523"/>
    </source>
</evidence>
<comment type="caution">
    <text evidence="7">The sequence shown here is derived from an EMBL/GenBank/DDBJ whole genome shotgun (WGS) entry which is preliminary data.</text>
</comment>
<evidence type="ECO:0000256" key="3">
    <source>
        <dbReference type="ARBA" id="ARBA00022692"/>
    </source>
</evidence>
<dbReference type="EMBL" id="VUNQ01000004">
    <property type="protein sequence ID" value="MSU00507.1"/>
    <property type="molecule type" value="Genomic_DNA"/>
</dbReference>
<proteinExistence type="inferred from homology"/>
<keyword evidence="3 6" id="KW-0812">Transmembrane</keyword>
<protein>
    <submittedName>
        <fullName evidence="7">DUF445 family protein</fullName>
    </submittedName>
</protein>
<feature type="transmembrane region" description="Helical" evidence="6">
    <location>
        <begin position="20"/>
        <end position="42"/>
    </location>
</feature>
<keyword evidence="8" id="KW-1185">Reference proteome</keyword>
<dbReference type="Pfam" id="PF04286">
    <property type="entry name" value="DUF445"/>
    <property type="match status" value="1"/>
</dbReference>
<evidence type="ECO:0000313" key="7">
    <source>
        <dbReference type="EMBL" id="MSU00507.1"/>
    </source>
</evidence>
<name>A0A6N7XRX1_9FIRM</name>
<sequence>MVLLYKRTIYTLEEKRMKLIIPIIVGAIIGYFTNWLAIKMLFRPHYEKKIFGIKIPFTPGLIPKEKDRIAKSIGETVGIHLLSPDTIIDSLANKEIDDEIKSFIYNKIEKLKENQQSIKEFLENVLNNYDGFVAEIEIKIKDLIMIQIRKQKFRNLLIKSITEKVNNMECENIYKALNEKLKEVLVELSSSYELKKKIIELIKSKLNNLSDDERKLSEILPEEIIISMNNYIDDNKDEIGNNIRNGFKDPVIQQKLKNSISELVLKNISKVIMAFVSPDTIAEKIFHMIEKYIDSEDTNNDVVMLIKSLLNKLLDSKVSDISQRVLDSTSEEELEKVASILIEYISNEDNHNIILNILGEKLKKSELENKEIIISYLDGNIGRILESEELEKSIDSFIKSIMEEVLNKSISSMVEKIDKDSVSRLYSSLRSIFDKFAINQLPKIIEFFNISRIVEDKIQSFDVNFTEKLILDIADKELKAITWLGALLGGIMGILTPLLQMLY</sequence>
<accession>A0A6N7XRX1</accession>
<feature type="transmembrane region" description="Helical" evidence="6">
    <location>
        <begin position="480"/>
        <end position="499"/>
    </location>
</feature>
<dbReference type="Proteomes" id="UP000469523">
    <property type="component" value="Unassembled WGS sequence"/>
</dbReference>
<reference evidence="7 8" key="1">
    <citation type="submission" date="2019-09" db="EMBL/GenBank/DDBJ databases">
        <title>In-depth cultivation of the pig gut microbiome towards novel bacterial diversity and tailored functional studies.</title>
        <authorList>
            <person name="Wylensek D."/>
            <person name="Hitch T.C.A."/>
            <person name="Clavel T."/>
        </authorList>
    </citation>
    <scope>NUCLEOTIDE SEQUENCE [LARGE SCALE GENOMIC DNA]</scope>
    <source>
        <strain evidence="7 8">WCA3-693-APC-4?</strain>
    </source>
</reference>
<dbReference type="PANTHER" id="PTHR35791">
    <property type="entry name" value="UPF0754 MEMBRANE PROTEIN YHEB"/>
    <property type="match status" value="1"/>
</dbReference>
<comment type="subcellular location">
    <subcellularLocation>
        <location evidence="1">Endomembrane system</location>
    </subcellularLocation>
</comment>
<evidence type="ECO:0000256" key="5">
    <source>
        <dbReference type="ARBA" id="ARBA00023136"/>
    </source>
</evidence>
<organism evidence="7 8">
    <name type="scientific">Tissierella pigra</name>
    <dbReference type="NCBI Taxonomy" id="2607614"/>
    <lineage>
        <taxon>Bacteria</taxon>
        <taxon>Bacillati</taxon>
        <taxon>Bacillota</taxon>
        <taxon>Tissierellia</taxon>
        <taxon>Tissierellales</taxon>
        <taxon>Tissierellaceae</taxon>
        <taxon>Tissierella</taxon>
    </lineage>
</organism>
<evidence type="ECO:0000256" key="1">
    <source>
        <dbReference type="ARBA" id="ARBA00004308"/>
    </source>
</evidence>